<proteinExistence type="predicted"/>
<evidence type="ECO:0000313" key="2">
    <source>
        <dbReference type="Proteomes" id="UP000193498"/>
    </source>
</evidence>
<reference evidence="1 2" key="1">
    <citation type="submission" date="2016-07" db="EMBL/GenBank/DDBJ databases">
        <title>Pervasive Adenine N6-methylation of Active Genes in Fungi.</title>
        <authorList>
            <consortium name="DOE Joint Genome Institute"/>
            <person name="Mondo S.J."/>
            <person name="Dannebaum R.O."/>
            <person name="Kuo R.C."/>
            <person name="Labutti K."/>
            <person name="Haridas S."/>
            <person name="Kuo A."/>
            <person name="Salamov A."/>
            <person name="Ahrendt S.R."/>
            <person name="Lipzen A."/>
            <person name="Sullivan W."/>
            <person name="Andreopoulos W.B."/>
            <person name="Clum A."/>
            <person name="Lindquist E."/>
            <person name="Daum C."/>
            <person name="Ramamoorthy G.K."/>
            <person name="Gryganskyi A."/>
            <person name="Culley D."/>
            <person name="Magnuson J.K."/>
            <person name="James T.Y."/>
            <person name="O'Malley M.A."/>
            <person name="Stajich J.E."/>
            <person name="Spatafora J.W."/>
            <person name="Visel A."/>
            <person name="Grigoriev I.V."/>
        </authorList>
    </citation>
    <scope>NUCLEOTIDE SEQUENCE [LARGE SCALE GENOMIC DNA]</scope>
    <source>
        <strain evidence="1 2">CBS 931.73</strain>
    </source>
</reference>
<dbReference type="EMBL" id="MCFE01000312">
    <property type="protein sequence ID" value="ORX91662.1"/>
    <property type="molecule type" value="Genomic_DNA"/>
</dbReference>
<sequence length="226" mass="25275">MPSENPNSKPKCPAKKGSLKRRLSGLFLLHNEPKPTKNDAPKIEAPIGIVDGVTRAPPRKLFSLPSYLKRGSTRGFLPEGSVDLKEPTVANEVTIMESIYVEPHVAATEYSTPAPQLAYKISLQKLQEPSRRPLIQVFLIQRLITKATLKLKSEGIAPRQLMQERRYHARDSSLLVRRRSCPTIQQRVPPPPYSSTRGILDKEDDVPLGLLQKEYLNPTTVSVLVV</sequence>
<organism evidence="1 2">
    <name type="scientific">Basidiobolus meristosporus CBS 931.73</name>
    <dbReference type="NCBI Taxonomy" id="1314790"/>
    <lineage>
        <taxon>Eukaryota</taxon>
        <taxon>Fungi</taxon>
        <taxon>Fungi incertae sedis</taxon>
        <taxon>Zoopagomycota</taxon>
        <taxon>Entomophthoromycotina</taxon>
        <taxon>Basidiobolomycetes</taxon>
        <taxon>Basidiobolales</taxon>
        <taxon>Basidiobolaceae</taxon>
        <taxon>Basidiobolus</taxon>
    </lineage>
</organism>
<name>A0A1Y1Y0X0_9FUNG</name>
<protein>
    <submittedName>
        <fullName evidence="1">Uncharacterized protein</fullName>
    </submittedName>
</protein>
<gene>
    <name evidence="1" type="ORF">K493DRAFT_378320</name>
</gene>
<evidence type="ECO:0000313" key="1">
    <source>
        <dbReference type="EMBL" id="ORX91662.1"/>
    </source>
</evidence>
<dbReference type="InParanoid" id="A0A1Y1Y0X0"/>
<dbReference type="AlphaFoldDB" id="A0A1Y1Y0X0"/>
<dbReference type="Proteomes" id="UP000193498">
    <property type="component" value="Unassembled WGS sequence"/>
</dbReference>
<accession>A0A1Y1Y0X0</accession>
<keyword evidence="2" id="KW-1185">Reference proteome</keyword>
<comment type="caution">
    <text evidence="1">The sequence shown here is derived from an EMBL/GenBank/DDBJ whole genome shotgun (WGS) entry which is preliminary data.</text>
</comment>